<keyword evidence="2" id="KW-1185">Reference proteome</keyword>
<protein>
    <submittedName>
        <fullName evidence="3">Glutaredoxin domain-containing protein</fullName>
    </submittedName>
</protein>
<dbReference type="GO" id="GO:0034599">
    <property type="term" value="P:cellular response to oxidative stress"/>
    <property type="evidence" value="ECO:0007669"/>
    <property type="project" value="TreeGrafter"/>
</dbReference>
<dbReference type="GO" id="GO:0015038">
    <property type="term" value="F:glutathione disulfide oxidoreductase activity"/>
    <property type="evidence" value="ECO:0007669"/>
    <property type="project" value="TreeGrafter"/>
</dbReference>
<dbReference type="PANTHER" id="PTHR45694">
    <property type="entry name" value="GLUTAREDOXIN 2"/>
    <property type="match status" value="1"/>
</dbReference>
<name>A0A0R3QRP5_9BILA</name>
<reference evidence="1 2" key="2">
    <citation type="submission" date="2018-11" db="EMBL/GenBank/DDBJ databases">
        <authorList>
            <consortium name="Pathogen Informatics"/>
        </authorList>
    </citation>
    <scope>NUCLEOTIDE SEQUENCE [LARGE SCALE GENOMIC DNA]</scope>
</reference>
<dbReference type="Gene3D" id="3.40.30.10">
    <property type="entry name" value="Glutaredoxin"/>
    <property type="match status" value="2"/>
</dbReference>
<proteinExistence type="predicted"/>
<dbReference type="GO" id="GO:0005737">
    <property type="term" value="C:cytoplasm"/>
    <property type="evidence" value="ECO:0007669"/>
    <property type="project" value="TreeGrafter"/>
</dbReference>
<evidence type="ECO:0000313" key="3">
    <source>
        <dbReference type="WBParaSite" id="BTMF_0001039701-mRNA-1"/>
    </source>
</evidence>
<evidence type="ECO:0000313" key="2">
    <source>
        <dbReference type="Proteomes" id="UP000280834"/>
    </source>
</evidence>
<dbReference type="SUPFAM" id="SSF52833">
    <property type="entry name" value="Thioredoxin-like"/>
    <property type="match status" value="1"/>
</dbReference>
<dbReference type="PANTHER" id="PTHR45694:SF18">
    <property type="entry name" value="GLUTAREDOXIN-1-RELATED"/>
    <property type="match status" value="1"/>
</dbReference>
<accession>A0A0R3QRP5</accession>
<dbReference type="STRING" id="42155.A0A0R3QRP5"/>
<dbReference type="EMBL" id="UZAG01016403">
    <property type="protein sequence ID" value="VDO28159.1"/>
    <property type="molecule type" value="Genomic_DNA"/>
</dbReference>
<sequence>MLLQFDQISGNNRYNVEWYLEKMIQNHQVVLFSKTYCQYSIKLKHLIGKYNIRDKRIMELNLEPDMQLMQNTLTQLVYLNIIQKLQFPQISEIAFFFKDYLKHRTGGIRTVPQLYVNGKFIGDYNTIEQKERNGELARVFFRAGITPRRSHLVPRKRKC</sequence>
<reference evidence="3" key="1">
    <citation type="submission" date="2017-02" db="UniProtKB">
        <authorList>
            <consortium name="WormBaseParasite"/>
        </authorList>
    </citation>
    <scope>IDENTIFICATION</scope>
</reference>
<dbReference type="InterPro" id="IPR036249">
    <property type="entry name" value="Thioredoxin-like_sf"/>
</dbReference>
<dbReference type="AlphaFoldDB" id="A0A0R3QRP5"/>
<dbReference type="Proteomes" id="UP000280834">
    <property type="component" value="Unassembled WGS sequence"/>
</dbReference>
<gene>
    <name evidence="1" type="ORF">BTMF_LOCUS8431</name>
</gene>
<dbReference type="WBParaSite" id="BTMF_0001039701-mRNA-1">
    <property type="protein sequence ID" value="BTMF_0001039701-mRNA-1"/>
    <property type="gene ID" value="BTMF_0001039701"/>
</dbReference>
<evidence type="ECO:0000313" key="1">
    <source>
        <dbReference type="EMBL" id="VDO28159.1"/>
    </source>
</evidence>
<organism evidence="3">
    <name type="scientific">Brugia timori</name>
    <dbReference type="NCBI Taxonomy" id="42155"/>
    <lineage>
        <taxon>Eukaryota</taxon>
        <taxon>Metazoa</taxon>
        <taxon>Ecdysozoa</taxon>
        <taxon>Nematoda</taxon>
        <taxon>Chromadorea</taxon>
        <taxon>Rhabditida</taxon>
        <taxon>Spirurina</taxon>
        <taxon>Spiruromorpha</taxon>
        <taxon>Filarioidea</taxon>
        <taxon>Onchocercidae</taxon>
        <taxon>Brugia</taxon>
    </lineage>
</organism>
<dbReference type="PROSITE" id="PS51354">
    <property type="entry name" value="GLUTAREDOXIN_2"/>
    <property type="match status" value="1"/>
</dbReference>